<accession>A0AAE3LMI7</accession>
<gene>
    <name evidence="2" type="ORF">OCV57_07730</name>
</gene>
<evidence type="ECO:0000313" key="3">
    <source>
        <dbReference type="Proteomes" id="UP001208131"/>
    </source>
</evidence>
<proteinExistence type="predicted"/>
<dbReference type="Pfam" id="PF22564">
    <property type="entry name" value="HAAS"/>
    <property type="match status" value="1"/>
</dbReference>
<dbReference type="EMBL" id="JAOQJZ010000007">
    <property type="protein sequence ID" value="MCU6705811.1"/>
    <property type="molecule type" value="Genomic_DNA"/>
</dbReference>
<feature type="transmembrane region" description="Helical" evidence="1">
    <location>
        <begin position="162"/>
        <end position="185"/>
    </location>
</feature>
<keyword evidence="1" id="KW-1133">Transmembrane helix</keyword>
<keyword evidence="1" id="KW-0812">Transmembrane</keyword>
<dbReference type="RefSeq" id="WP_195387947.1">
    <property type="nucleotide sequence ID" value="NZ_JAOQJZ010000007.1"/>
</dbReference>
<feature type="transmembrane region" description="Helical" evidence="1">
    <location>
        <begin position="133"/>
        <end position="156"/>
    </location>
</feature>
<organism evidence="2 3">
    <name type="scientific">Hominimerdicola aceti</name>
    <dbReference type="NCBI Taxonomy" id="2981726"/>
    <lineage>
        <taxon>Bacteria</taxon>
        <taxon>Bacillati</taxon>
        <taxon>Bacillota</taxon>
        <taxon>Clostridia</taxon>
        <taxon>Eubacteriales</taxon>
        <taxon>Oscillospiraceae</taxon>
        <taxon>Hominimerdicola</taxon>
    </lineage>
</organism>
<feature type="transmembrane region" description="Helical" evidence="1">
    <location>
        <begin position="102"/>
        <end position="126"/>
    </location>
</feature>
<reference evidence="2 3" key="1">
    <citation type="journal article" date="2021" name="ISME Commun">
        <title>Automated analysis of genomic sequences facilitates high-throughput and comprehensive description of bacteria.</title>
        <authorList>
            <person name="Hitch T.C.A."/>
        </authorList>
    </citation>
    <scope>NUCLEOTIDE SEQUENCE [LARGE SCALE GENOMIC DNA]</scope>
    <source>
        <strain evidence="2 3">Sanger_31</strain>
    </source>
</reference>
<name>A0AAE3LMI7_9FIRM</name>
<evidence type="ECO:0000313" key="2">
    <source>
        <dbReference type="EMBL" id="MCU6705811.1"/>
    </source>
</evidence>
<evidence type="ECO:0000256" key="1">
    <source>
        <dbReference type="SAM" id="Phobius"/>
    </source>
</evidence>
<keyword evidence="1" id="KW-0472">Membrane</keyword>
<dbReference type="Proteomes" id="UP001208131">
    <property type="component" value="Unassembled WGS sequence"/>
</dbReference>
<comment type="caution">
    <text evidence="2">The sequence shown here is derived from an EMBL/GenBank/DDBJ whole genome shotgun (WGS) entry which is preliminary data.</text>
</comment>
<dbReference type="AlphaFoldDB" id="A0AAE3LMI7"/>
<protein>
    <submittedName>
        <fullName evidence="2">DUF1700 domain-containing protein</fullName>
    </submittedName>
</protein>
<keyword evidence="3" id="KW-1185">Reference proteome</keyword>
<sequence>MNRLEYLTQLRRLLEDGGLAEDEINDAMGFYEEIFLDAGAAHEAETAANLGSPEELANKILQDSGIHPQGDSVFQMEAAADPSQARDTDNNVPQNGNSLSKLLVIIITSPIWFSLMCAFAAIALAILCALLSIIIAVFATGFSLTIGGIVTLFTVYPAGIALIGAGLICIGLGGMIVMPIIRCIWRGCVSLFNKFTNFVHRFVSSKAVA</sequence>